<accession>A0A933GNB6</accession>
<dbReference type="PROSITE" id="PS50110">
    <property type="entry name" value="RESPONSE_REGULATORY"/>
    <property type="match status" value="1"/>
</dbReference>
<keyword evidence="1 2" id="KW-0597">Phosphoprotein</keyword>
<feature type="domain" description="Response regulatory" evidence="3">
    <location>
        <begin position="15"/>
        <end position="127"/>
    </location>
</feature>
<evidence type="ECO:0000259" key="3">
    <source>
        <dbReference type="PROSITE" id="PS50110"/>
    </source>
</evidence>
<feature type="modified residue" description="4-aspartylphosphate" evidence="2">
    <location>
        <position position="64"/>
    </location>
</feature>
<reference evidence="4" key="1">
    <citation type="submission" date="2020-07" db="EMBL/GenBank/DDBJ databases">
        <title>Huge and variable diversity of episymbiotic CPR bacteria and DPANN archaea in groundwater ecosystems.</title>
        <authorList>
            <person name="He C.Y."/>
            <person name="Keren R."/>
            <person name="Whittaker M."/>
            <person name="Farag I.F."/>
            <person name="Doudna J."/>
            <person name="Cate J.H.D."/>
            <person name="Banfield J.F."/>
        </authorList>
    </citation>
    <scope>NUCLEOTIDE SEQUENCE</scope>
    <source>
        <strain evidence="4">NC_groundwater_1482_Ag_S-0.65um_47_24</strain>
    </source>
</reference>
<proteinExistence type="predicted"/>
<dbReference type="PANTHER" id="PTHR44591">
    <property type="entry name" value="STRESS RESPONSE REGULATOR PROTEIN 1"/>
    <property type="match status" value="1"/>
</dbReference>
<dbReference type="CDD" id="cd00156">
    <property type="entry name" value="REC"/>
    <property type="match status" value="1"/>
</dbReference>
<comment type="caution">
    <text evidence="4">The sequence shown here is derived from an EMBL/GenBank/DDBJ whole genome shotgun (WGS) entry which is preliminary data.</text>
</comment>
<dbReference type="EMBL" id="JACQWF010000263">
    <property type="protein sequence ID" value="MBI4595884.1"/>
    <property type="molecule type" value="Genomic_DNA"/>
</dbReference>
<gene>
    <name evidence="4" type="ORF">HY730_05830</name>
</gene>
<dbReference type="AlphaFoldDB" id="A0A933GNB6"/>
<evidence type="ECO:0000313" key="4">
    <source>
        <dbReference type="EMBL" id="MBI4595884.1"/>
    </source>
</evidence>
<evidence type="ECO:0000313" key="5">
    <source>
        <dbReference type="Proteomes" id="UP000772181"/>
    </source>
</evidence>
<dbReference type="InterPro" id="IPR011006">
    <property type="entry name" value="CheY-like_superfamily"/>
</dbReference>
<organism evidence="4 5">
    <name type="scientific">Tectimicrobiota bacterium</name>
    <dbReference type="NCBI Taxonomy" id="2528274"/>
    <lineage>
        <taxon>Bacteria</taxon>
        <taxon>Pseudomonadati</taxon>
        <taxon>Nitrospinota/Tectimicrobiota group</taxon>
        <taxon>Candidatus Tectimicrobiota</taxon>
    </lineage>
</organism>
<dbReference type="SUPFAM" id="SSF52172">
    <property type="entry name" value="CheY-like"/>
    <property type="match status" value="1"/>
</dbReference>
<dbReference type="Proteomes" id="UP000772181">
    <property type="component" value="Unassembled WGS sequence"/>
</dbReference>
<dbReference type="Gene3D" id="3.40.50.2300">
    <property type="match status" value="1"/>
</dbReference>
<dbReference type="SMART" id="SM00448">
    <property type="entry name" value="REC"/>
    <property type="match status" value="1"/>
</dbReference>
<dbReference type="Pfam" id="PF00072">
    <property type="entry name" value="Response_reg"/>
    <property type="match status" value="1"/>
</dbReference>
<dbReference type="InterPro" id="IPR001789">
    <property type="entry name" value="Sig_transdc_resp-reg_receiver"/>
</dbReference>
<protein>
    <submittedName>
        <fullName evidence="4">Response regulator</fullName>
    </submittedName>
</protein>
<dbReference type="GO" id="GO:0000160">
    <property type="term" value="P:phosphorelay signal transduction system"/>
    <property type="evidence" value="ECO:0007669"/>
    <property type="project" value="InterPro"/>
</dbReference>
<evidence type="ECO:0000256" key="1">
    <source>
        <dbReference type="ARBA" id="ARBA00022553"/>
    </source>
</evidence>
<evidence type="ECO:0000256" key="2">
    <source>
        <dbReference type="PROSITE-ProRule" id="PRU00169"/>
    </source>
</evidence>
<sequence length="127" mass="14381">MKNQKWIIKGVIMKRLLVVDDDHNLRLTLSLALKSQGFSVESAGDALEALNKVRSNSYECVISDINMPQMNGLELMKLVKKEQPGLRFILISAYHSDDDLEEDDRRLLVAFLEKPVDLVRLKGLITG</sequence>
<dbReference type="InterPro" id="IPR050595">
    <property type="entry name" value="Bact_response_regulator"/>
</dbReference>
<dbReference type="PANTHER" id="PTHR44591:SF25">
    <property type="entry name" value="CHEMOTAXIS TWO-COMPONENT RESPONSE REGULATOR"/>
    <property type="match status" value="1"/>
</dbReference>
<name>A0A933GNB6_UNCTE</name>